<dbReference type="EMBL" id="QLLL01000005">
    <property type="protein sequence ID" value="RAJ04111.1"/>
    <property type="molecule type" value="Genomic_DNA"/>
</dbReference>
<sequence>MQNYINKYFFRLLLGTGLALSLFSSCGTKSKAPDISQIAINVKVERFDQALMRVDTNNVASGLKLLNETYPVFFPVFVEHIMNMGPYSDSSALVMKQMHNMLTNKDIRGLAEEVDLKFPNTQQIAKELSEAFRYTKYYIPSFNAPKVVGFISAISNFGAVTVDSVLGIGLDMYLGEDFPIYGLLAEEFPAYMVRKFTPQYIVPNAMRAWAQQHYPFRADGAKLIEQFVDMGKQQYFLDKVMPNTPDTLKIGYTAAQLKWCEQNEEMIYKYFVMNELLYTTDFQKIMHYTNETPSTQGMPGEAPGQIGYYVGWQIVKQYMEKHPDVTLQQLMEHKDALQIFTESKYRPR</sequence>
<keyword evidence="2" id="KW-0449">Lipoprotein</keyword>
<keyword evidence="1" id="KW-0732">Signal</keyword>
<proteinExistence type="predicted"/>
<dbReference type="OrthoDB" id="976022at2"/>
<dbReference type="InterPro" id="IPR019853">
    <property type="entry name" value="GldB-like"/>
</dbReference>
<dbReference type="PROSITE" id="PS51257">
    <property type="entry name" value="PROKAR_LIPOPROTEIN"/>
    <property type="match status" value="1"/>
</dbReference>
<dbReference type="AlphaFoldDB" id="A0A327QIG7"/>
<feature type="chain" id="PRO_5016390460" evidence="1">
    <location>
        <begin position="27"/>
        <end position="348"/>
    </location>
</feature>
<keyword evidence="3" id="KW-1185">Reference proteome</keyword>
<dbReference type="Pfam" id="PF25594">
    <property type="entry name" value="GldB_lipo"/>
    <property type="match status" value="1"/>
</dbReference>
<evidence type="ECO:0000313" key="2">
    <source>
        <dbReference type="EMBL" id="RAJ04111.1"/>
    </source>
</evidence>
<dbReference type="Proteomes" id="UP000249547">
    <property type="component" value="Unassembled WGS sequence"/>
</dbReference>
<evidence type="ECO:0000256" key="1">
    <source>
        <dbReference type="SAM" id="SignalP"/>
    </source>
</evidence>
<organism evidence="2 3">
    <name type="scientific">Chitinophaga skermanii</name>
    <dbReference type="NCBI Taxonomy" id="331697"/>
    <lineage>
        <taxon>Bacteria</taxon>
        <taxon>Pseudomonadati</taxon>
        <taxon>Bacteroidota</taxon>
        <taxon>Chitinophagia</taxon>
        <taxon>Chitinophagales</taxon>
        <taxon>Chitinophagaceae</taxon>
        <taxon>Chitinophaga</taxon>
    </lineage>
</organism>
<name>A0A327QIG7_9BACT</name>
<gene>
    <name evidence="2" type="ORF">LX64_02989</name>
</gene>
<accession>A0A327QIG7</accession>
<protein>
    <submittedName>
        <fullName evidence="2">Gliding motility-associated lipoprotein GldB</fullName>
    </submittedName>
</protein>
<dbReference type="NCBIfam" id="TIGR03514">
    <property type="entry name" value="GldB_lipo"/>
    <property type="match status" value="1"/>
</dbReference>
<evidence type="ECO:0000313" key="3">
    <source>
        <dbReference type="Proteomes" id="UP000249547"/>
    </source>
</evidence>
<dbReference type="RefSeq" id="WP_111598417.1">
    <property type="nucleotide sequence ID" value="NZ_QLLL01000005.1"/>
</dbReference>
<comment type="caution">
    <text evidence="2">The sequence shown here is derived from an EMBL/GenBank/DDBJ whole genome shotgun (WGS) entry which is preliminary data.</text>
</comment>
<feature type="signal peptide" evidence="1">
    <location>
        <begin position="1"/>
        <end position="26"/>
    </location>
</feature>
<reference evidence="2 3" key="1">
    <citation type="submission" date="2018-06" db="EMBL/GenBank/DDBJ databases">
        <title>Genomic Encyclopedia of Archaeal and Bacterial Type Strains, Phase II (KMG-II): from individual species to whole genera.</title>
        <authorList>
            <person name="Goeker M."/>
        </authorList>
    </citation>
    <scope>NUCLEOTIDE SEQUENCE [LARGE SCALE GENOMIC DNA]</scope>
    <source>
        <strain evidence="2 3">DSM 23857</strain>
    </source>
</reference>